<sequence>MSWAAPDDIFFSTSLAAYLDKKLLVLLRDGRKLMGLLRSFDQFGTFVDVEKEELPAQMVQVSEAEIKRAQKAEKEEMLPKGLMRKRMEFLDLD</sequence>
<dbReference type="Proteomes" id="UP000823674">
    <property type="component" value="Chromosome A09"/>
</dbReference>
<feature type="domain" description="Sm" evidence="1">
    <location>
        <begin position="14"/>
        <end position="43"/>
    </location>
</feature>
<dbReference type="InterPro" id="IPR001163">
    <property type="entry name" value="Sm_dom_euk/arc"/>
</dbReference>
<comment type="caution">
    <text evidence="2">The sequence shown here is derived from an EMBL/GenBank/DDBJ whole genome shotgun (WGS) entry which is preliminary data.</text>
</comment>
<keyword evidence="3" id="KW-1185">Reference proteome</keyword>
<proteinExistence type="predicted"/>
<dbReference type="Pfam" id="PF01423">
    <property type="entry name" value="LSM"/>
    <property type="match status" value="1"/>
</dbReference>
<gene>
    <name evidence="2" type="primary">A09p073140.1_BraROA</name>
    <name evidence="2" type="ORF">IGI04_038431</name>
</gene>
<name>A0ABQ7LP29_BRACM</name>
<organism evidence="2 3">
    <name type="scientific">Brassica rapa subsp. trilocularis</name>
    <dbReference type="NCBI Taxonomy" id="1813537"/>
    <lineage>
        <taxon>Eukaryota</taxon>
        <taxon>Viridiplantae</taxon>
        <taxon>Streptophyta</taxon>
        <taxon>Embryophyta</taxon>
        <taxon>Tracheophyta</taxon>
        <taxon>Spermatophyta</taxon>
        <taxon>Magnoliopsida</taxon>
        <taxon>eudicotyledons</taxon>
        <taxon>Gunneridae</taxon>
        <taxon>Pentapetalae</taxon>
        <taxon>rosids</taxon>
        <taxon>malvids</taxon>
        <taxon>Brassicales</taxon>
        <taxon>Brassicaceae</taxon>
        <taxon>Brassiceae</taxon>
        <taxon>Brassica</taxon>
    </lineage>
</organism>
<dbReference type="SUPFAM" id="SSF50182">
    <property type="entry name" value="Sm-like ribonucleoproteins"/>
    <property type="match status" value="1"/>
</dbReference>
<dbReference type="EMBL" id="JADBGQ010000008">
    <property type="protein sequence ID" value="KAG5386961.1"/>
    <property type="molecule type" value="Genomic_DNA"/>
</dbReference>
<protein>
    <recommendedName>
        <fullName evidence="1">Sm domain-containing protein</fullName>
    </recommendedName>
</protein>
<dbReference type="InterPro" id="IPR010920">
    <property type="entry name" value="LSM_dom_sf"/>
</dbReference>
<evidence type="ECO:0000259" key="1">
    <source>
        <dbReference type="Pfam" id="PF01423"/>
    </source>
</evidence>
<reference evidence="2 3" key="1">
    <citation type="submission" date="2021-03" db="EMBL/GenBank/DDBJ databases">
        <authorList>
            <person name="King G.J."/>
            <person name="Bancroft I."/>
            <person name="Baten A."/>
            <person name="Bloomfield J."/>
            <person name="Borpatragohain P."/>
            <person name="He Z."/>
            <person name="Irish N."/>
            <person name="Irwin J."/>
            <person name="Liu K."/>
            <person name="Mauleon R.P."/>
            <person name="Moore J."/>
            <person name="Morris R."/>
            <person name="Ostergaard L."/>
            <person name="Wang B."/>
            <person name="Wells R."/>
        </authorList>
    </citation>
    <scope>NUCLEOTIDE SEQUENCE [LARGE SCALE GENOMIC DNA]</scope>
    <source>
        <strain evidence="2">R-o-18</strain>
        <tissue evidence="2">Leaf</tissue>
    </source>
</reference>
<evidence type="ECO:0000313" key="2">
    <source>
        <dbReference type="EMBL" id="KAG5386961.1"/>
    </source>
</evidence>
<accession>A0ABQ7LP29</accession>
<dbReference type="Gene3D" id="2.30.30.100">
    <property type="match status" value="1"/>
</dbReference>
<evidence type="ECO:0000313" key="3">
    <source>
        <dbReference type="Proteomes" id="UP000823674"/>
    </source>
</evidence>